<protein>
    <submittedName>
        <fullName evidence="2">Uncharacterized protein</fullName>
    </submittedName>
</protein>
<feature type="compositionally biased region" description="Basic and acidic residues" evidence="1">
    <location>
        <begin position="71"/>
        <end position="82"/>
    </location>
</feature>
<evidence type="ECO:0000256" key="1">
    <source>
        <dbReference type="SAM" id="MobiDB-lite"/>
    </source>
</evidence>
<dbReference type="AlphaFoldDB" id="A0A0W0FVR4"/>
<feature type="compositionally biased region" description="Polar residues" evidence="1">
    <location>
        <begin position="51"/>
        <end position="64"/>
    </location>
</feature>
<dbReference type="EMBL" id="LATX01001588">
    <property type="protein sequence ID" value="KTB40386.1"/>
    <property type="molecule type" value="Genomic_DNA"/>
</dbReference>
<reference evidence="2 3" key="1">
    <citation type="submission" date="2015-12" db="EMBL/GenBank/DDBJ databases">
        <title>Draft genome sequence of Moniliophthora roreri, the causal agent of frosty pod rot of cacao.</title>
        <authorList>
            <person name="Aime M.C."/>
            <person name="Diaz-Valderrama J.R."/>
            <person name="Kijpornyongpan T."/>
            <person name="Phillips-Mora W."/>
        </authorList>
    </citation>
    <scope>NUCLEOTIDE SEQUENCE [LARGE SCALE GENOMIC DNA]</scope>
    <source>
        <strain evidence="2 3">MCA 2952</strain>
    </source>
</reference>
<gene>
    <name evidence="2" type="ORF">WG66_7030</name>
</gene>
<feature type="region of interest" description="Disordered" evidence="1">
    <location>
        <begin position="49"/>
        <end position="82"/>
    </location>
</feature>
<accession>A0A0W0FVR4</accession>
<name>A0A0W0FVR4_MONRR</name>
<proteinExistence type="predicted"/>
<dbReference type="Proteomes" id="UP000054988">
    <property type="component" value="Unassembled WGS sequence"/>
</dbReference>
<organism evidence="2 3">
    <name type="scientific">Moniliophthora roreri</name>
    <name type="common">Frosty pod rot fungus</name>
    <name type="synonym">Monilia roreri</name>
    <dbReference type="NCBI Taxonomy" id="221103"/>
    <lineage>
        <taxon>Eukaryota</taxon>
        <taxon>Fungi</taxon>
        <taxon>Dikarya</taxon>
        <taxon>Basidiomycota</taxon>
        <taxon>Agaricomycotina</taxon>
        <taxon>Agaricomycetes</taxon>
        <taxon>Agaricomycetidae</taxon>
        <taxon>Agaricales</taxon>
        <taxon>Marasmiineae</taxon>
        <taxon>Marasmiaceae</taxon>
        <taxon>Moniliophthora</taxon>
    </lineage>
</organism>
<sequence length="82" mass="9150">MPDLGINISSITVNNPKPEVPEFIQGSSNIHACIESPKEINIVDVVPLDEGNSQGNNGGKNLNTEDFDREDWDKNYNDYVHH</sequence>
<evidence type="ECO:0000313" key="2">
    <source>
        <dbReference type="EMBL" id="KTB40386.1"/>
    </source>
</evidence>
<evidence type="ECO:0000313" key="3">
    <source>
        <dbReference type="Proteomes" id="UP000054988"/>
    </source>
</evidence>
<comment type="caution">
    <text evidence="2">The sequence shown here is derived from an EMBL/GenBank/DDBJ whole genome shotgun (WGS) entry which is preliminary data.</text>
</comment>